<accession>A0A9D3V8B0</accession>
<keyword evidence="3" id="KW-1185">Reference proteome</keyword>
<proteinExistence type="predicted"/>
<feature type="compositionally biased region" description="Pro residues" evidence="1">
    <location>
        <begin position="1"/>
        <end position="11"/>
    </location>
</feature>
<dbReference type="EMBL" id="JAIQCV010000008">
    <property type="protein sequence ID" value="KAH1073811.1"/>
    <property type="molecule type" value="Genomic_DNA"/>
</dbReference>
<protein>
    <submittedName>
        <fullName evidence="2">Uncharacterized protein</fullName>
    </submittedName>
</protein>
<evidence type="ECO:0000313" key="3">
    <source>
        <dbReference type="Proteomes" id="UP000828251"/>
    </source>
</evidence>
<sequence>MSRCFPYPPPWYVKNGIRNEALIESIKIKREEEKAKKERKKEKKEKKERDKSRDSGEAESKKHGHKERHIDERRKEDKKLGDHQKKRENEMECFKKSTLTEEHGQSVGPQNSSDSTLNSSKRQKLSRLLTVSKILEALSRPDCLLKGIKILKNYPARNSLALPQETLIRPLINGCMSMLLDQTKNRKNNLVRLSILNARSKLSSSAKKKLAPLLAHQKFLLIMPRRQRRQTCVPVALQN</sequence>
<reference evidence="2 3" key="1">
    <citation type="journal article" date="2021" name="Plant Biotechnol. J.">
        <title>Multi-omics assisted identification of the key and species-specific regulatory components of drought-tolerant mechanisms in Gossypium stocksii.</title>
        <authorList>
            <person name="Yu D."/>
            <person name="Ke L."/>
            <person name="Zhang D."/>
            <person name="Wu Y."/>
            <person name="Sun Y."/>
            <person name="Mei J."/>
            <person name="Sun J."/>
            <person name="Sun Y."/>
        </authorList>
    </citation>
    <scope>NUCLEOTIDE SEQUENCE [LARGE SCALE GENOMIC DNA]</scope>
    <source>
        <strain evidence="3">cv. E1</strain>
        <tissue evidence="2">Leaf</tissue>
    </source>
</reference>
<organism evidence="2 3">
    <name type="scientific">Gossypium stocksii</name>
    <dbReference type="NCBI Taxonomy" id="47602"/>
    <lineage>
        <taxon>Eukaryota</taxon>
        <taxon>Viridiplantae</taxon>
        <taxon>Streptophyta</taxon>
        <taxon>Embryophyta</taxon>
        <taxon>Tracheophyta</taxon>
        <taxon>Spermatophyta</taxon>
        <taxon>Magnoliopsida</taxon>
        <taxon>eudicotyledons</taxon>
        <taxon>Gunneridae</taxon>
        <taxon>Pentapetalae</taxon>
        <taxon>rosids</taxon>
        <taxon>malvids</taxon>
        <taxon>Malvales</taxon>
        <taxon>Malvaceae</taxon>
        <taxon>Malvoideae</taxon>
        <taxon>Gossypium</taxon>
    </lineage>
</organism>
<feature type="compositionally biased region" description="Basic and acidic residues" evidence="1">
    <location>
        <begin position="68"/>
        <end position="104"/>
    </location>
</feature>
<dbReference type="Proteomes" id="UP000828251">
    <property type="component" value="Unassembled WGS sequence"/>
</dbReference>
<dbReference type="PANTHER" id="PTHR34660">
    <property type="entry name" value="MYB-LIKE PROTEIN X"/>
    <property type="match status" value="1"/>
</dbReference>
<dbReference type="AlphaFoldDB" id="A0A9D3V8B0"/>
<name>A0A9D3V8B0_9ROSI</name>
<evidence type="ECO:0000256" key="1">
    <source>
        <dbReference type="SAM" id="MobiDB-lite"/>
    </source>
</evidence>
<feature type="compositionally biased region" description="Polar residues" evidence="1">
    <location>
        <begin position="107"/>
        <end position="120"/>
    </location>
</feature>
<dbReference type="PANTHER" id="PTHR34660:SF9">
    <property type="entry name" value="DNA BINDING PROTEIN"/>
    <property type="match status" value="1"/>
</dbReference>
<feature type="region of interest" description="Disordered" evidence="1">
    <location>
        <begin position="1"/>
        <end position="122"/>
    </location>
</feature>
<comment type="caution">
    <text evidence="2">The sequence shown here is derived from an EMBL/GenBank/DDBJ whole genome shotgun (WGS) entry which is preliminary data.</text>
</comment>
<gene>
    <name evidence="2" type="ORF">J1N35_026139</name>
</gene>
<feature type="compositionally biased region" description="Basic and acidic residues" evidence="1">
    <location>
        <begin position="45"/>
        <end position="61"/>
    </location>
</feature>
<evidence type="ECO:0000313" key="2">
    <source>
        <dbReference type="EMBL" id="KAH1073811.1"/>
    </source>
</evidence>
<feature type="compositionally biased region" description="Basic and acidic residues" evidence="1">
    <location>
        <begin position="26"/>
        <end position="36"/>
    </location>
</feature>
<dbReference type="OrthoDB" id="778084at2759"/>